<dbReference type="PROSITE" id="PS51257">
    <property type="entry name" value="PROKAR_LIPOPROTEIN"/>
    <property type="match status" value="1"/>
</dbReference>
<dbReference type="RefSeq" id="WP_166532595.1">
    <property type="nucleotide sequence ID" value="NZ_VNHW01000004.1"/>
</dbReference>
<evidence type="ECO:0000313" key="3">
    <source>
        <dbReference type="Proteomes" id="UP000322499"/>
    </source>
</evidence>
<protein>
    <submittedName>
        <fullName evidence="2">ABC-type glycerol-3-phosphate transport system substrate-binding protein</fullName>
    </submittedName>
</protein>
<feature type="signal peptide" evidence="1">
    <location>
        <begin position="1"/>
        <end position="28"/>
    </location>
</feature>
<proteinExistence type="predicted"/>
<organism evidence="2 3">
    <name type="scientific">Blastococcus xanthinilyticus</name>
    <dbReference type="NCBI Taxonomy" id="1564164"/>
    <lineage>
        <taxon>Bacteria</taxon>
        <taxon>Bacillati</taxon>
        <taxon>Actinomycetota</taxon>
        <taxon>Actinomycetes</taxon>
        <taxon>Geodermatophilales</taxon>
        <taxon>Geodermatophilaceae</taxon>
        <taxon>Blastococcus</taxon>
    </lineage>
</organism>
<reference evidence="2 3" key="1">
    <citation type="submission" date="2019-07" db="EMBL/GenBank/DDBJ databases">
        <title>Genomic Encyclopedia of Archaeal and Bacterial Type Strains, Phase II (KMG-II): from individual species to whole genera.</title>
        <authorList>
            <person name="Goeker M."/>
        </authorList>
    </citation>
    <scope>NUCLEOTIDE SEQUENCE [LARGE SCALE GENOMIC DNA]</scope>
    <source>
        <strain evidence="2 3">DSM 46842</strain>
    </source>
</reference>
<sequence>MRTGRTPWAMALTSAVAIASLAACSSDAGGEASGKQVLRVVSLLPGSEQAAFDAFDARVAAFEDANPDIDVQQEEYEWEATTFASQLAGGTLPDVFEIPLTDARTLIENGQLADLNDQFEQLDYAGEFNENLLEAGRGEDGHVYAIPAKSIYGVALHYNRALFEQAGLDPDQPPTTWEEVRAYAKQIKDATGVAGYGMMASGSTGGWQLTAATYSRGGVVQEADGESYESTIDNDATRAHLEMLRAMRWEDDSLLADSTLAWDTINQAFAAGQVAMYTNGSDVYNSLVETFGVTGEDYGLTAMPLEGEDAGALVGGTLAAVGAQADDATKEAAVKWIDFFYLQNLVEEEQAVENAKVRAENGQAVGTPVLPIFSREQYDEALGWVEEYINVPLDQMSGYTDVAFDQPVIGEPTRATQEIYALLSTPVQAVITDQGADIDELLQTADTQAQDLLDQE</sequence>
<name>A0A5S5D018_9ACTN</name>
<dbReference type="AlphaFoldDB" id="A0A5S5D018"/>
<dbReference type="InterPro" id="IPR006059">
    <property type="entry name" value="SBP"/>
</dbReference>
<dbReference type="PANTHER" id="PTHR43649">
    <property type="entry name" value="ARABINOSE-BINDING PROTEIN-RELATED"/>
    <property type="match status" value="1"/>
</dbReference>
<comment type="caution">
    <text evidence="2">The sequence shown here is derived from an EMBL/GenBank/DDBJ whole genome shotgun (WGS) entry which is preliminary data.</text>
</comment>
<dbReference type="SUPFAM" id="SSF53850">
    <property type="entry name" value="Periplasmic binding protein-like II"/>
    <property type="match status" value="1"/>
</dbReference>
<accession>A0A5S5D018</accession>
<keyword evidence="1" id="KW-0732">Signal</keyword>
<dbReference type="Gene3D" id="3.40.190.10">
    <property type="entry name" value="Periplasmic binding protein-like II"/>
    <property type="match status" value="1"/>
</dbReference>
<keyword evidence="3" id="KW-1185">Reference proteome</keyword>
<dbReference type="PANTHER" id="PTHR43649:SF16">
    <property type="entry name" value="SUGAR-BINDING LIPOPROTEIN"/>
    <property type="match status" value="1"/>
</dbReference>
<evidence type="ECO:0000313" key="2">
    <source>
        <dbReference type="EMBL" id="TYP88466.1"/>
    </source>
</evidence>
<dbReference type="InterPro" id="IPR050490">
    <property type="entry name" value="Bact_solute-bd_prot1"/>
</dbReference>
<evidence type="ECO:0000256" key="1">
    <source>
        <dbReference type="SAM" id="SignalP"/>
    </source>
</evidence>
<gene>
    <name evidence="2" type="ORF">BD833_104170</name>
</gene>
<feature type="chain" id="PRO_5039497009" evidence="1">
    <location>
        <begin position="29"/>
        <end position="456"/>
    </location>
</feature>
<dbReference type="Pfam" id="PF13416">
    <property type="entry name" value="SBP_bac_8"/>
    <property type="match status" value="1"/>
</dbReference>
<dbReference type="Proteomes" id="UP000322499">
    <property type="component" value="Unassembled WGS sequence"/>
</dbReference>
<dbReference type="EMBL" id="VNHW01000004">
    <property type="protein sequence ID" value="TYP88466.1"/>
    <property type="molecule type" value="Genomic_DNA"/>
</dbReference>